<proteinExistence type="predicted"/>
<organism evidence="1 2">
    <name type="scientific">Paraburkholderia terrae</name>
    <dbReference type="NCBI Taxonomy" id="311230"/>
    <lineage>
        <taxon>Bacteria</taxon>
        <taxon>Pseudomonadati</taxon>
        <taxon>Pseudomonadota</taxon>
        <taxon>Betaproteobacteria</taxon>
        <taxon>Burkholderiales</taxon>
        <taxon>Burkholderiaceae</taxon>
        <taxon>Paraburkholderia</taxon>
    </lineage>
</organism>
<gene>
    <name evidence="1" type="ORF">C2L65_11990</name>
</gene>
<accession>A0A2I8EKX1</accession>
<sequence>MTCLNGRIVGVLFFVLSGYAFADGPIINSPEEMTVANIEPMSMERVLPIPEPLGYLQRYEMEFQASQGRPFYGQIEGFYSAQVTREVRFGTGKAIPMPEPAPHQASDFLHPGQSTAPQLSLVELPNPTLTLRAQPQRRLSLTVDDWVFSGTARVAVLGARSTGATFSVRHGF</sequence>
<evidence type="ECO:0000313" key="1">
    <source>
        <dbReference type="EMBL" id="AUT60245.1"/>
    </source>
</evidence>
<dbReference type="OrthoDB" id="8941471at2"/>
<name>A0A2I8EKX1_9BURK</name>
<dbReference type="EMBL" id="CP026111">
    <property type="protein sequence ID" value="AUT60245.1"/>
    <property type="molecule type" value="Genomic_DNA"/>
</dbReference>
<dbReference type="KEGG" id="pter:C2L65_11990"/>
<dbReference type="Proteomes" id="UP000243502">
    <property type="component" value="Chromosome 1"/>
</dbReference>
<evidence type="ECO:0000313" key="2">
    <source>
        <dbReference type="Proteomes" id="UP000243502"/>
    </source>
</evidence>
<reference evidence="1 2" key="1">
    <citation type="submission" date="2018-01" db="EMBL/GenBank/DDBJ databases">
        <title>Species boundaries and ecological features among Paraburkholderia terrae DSMZ17804T, P. hospita DSMZ17164T and P. caribensis DSMZ13236T.</title>
        <authorList>
            <person name="Pratama A.A."/>
        </authorList>
    </citation>
    <scope>NUCLEOTIDE SEQUENCE [LARGE SCALE GENOMIC DNA]</scope>
    <source>
        <strain evidence="1 2">DSM 17804</strain>
    </source>
</reference>
<protein>
    <submittedName>
        <fullName evidence="1">Uncharacterized protein</fullName>
    </submittedName>
</protein>
<dbReference type="RefSeq" id="WP_042307471.1">
    <property type="nucleotide sequence ID" value="NZ_CP026111.1"/>
</dbReference>
<dbReference type="AlphaFoldDB" id="A0A2I8EKX1"/>